<accession>A0ABQ5HFM1</accession>
<organism evidence="1 2">
    <name type="scientific">Tanacetum coccineum</name>
    <dbReference type="NCBI Taxonomy" id="301880"/>
    <lineage>
        <taxon>Eukaryota</taxon>
        <taxon>Viridiplantae</taxon>
        <taxon>Streptophyta</taxon>
        <taxon>Embryophyta</taxon>
        <taxon>Tracheophyta</taxon>
        <taxon>Spermatophyta</taxon>
        <taxon>Magnoliopsida</taxon>
        <taxon>eudicotyledons</taxon>
        <taxon>Gunneridae</taxon>
        <taxon>Pentapetalae</taxon>
        <taxon>asterids</taxon>
        <taxon>campanulids</taxon>
        <taxon>Asterales</taxon>
        <taxon>Asteraceae</taxon>
        <taxon>Asteroideae</taxon>
        <taxon>Anthemideae</taxon>
        <taxon>Anthemidinae</taxon>
        <taxon>Tanacetum</taxon>
    </lineage>
</organism>
<gene>
    <name evidence="1" type="ORF">Tco_1068366</name>
</gene>
<evidence type="ECO:0000313" key="2">
    <source>
        <dbReference type="Proteomes" id="UP001151760"/>
    </source>
</evidence>
<protein>
    <submittedName>
        <fullName evidence="1">Uncharacterized protein</fullName>
    </submittedName>
</protein>
<proteinExistence type="predicted"/>
<reference evidence="1" key="1">
    <citation type="journal article" date="2022" name="Int. J. Mol. Sci.">
        <title>Draft Genome of Tanacetum Coccineum: Genomic Comparison of Closely Related Tanacetum-Family Plants.</title>
        <authorList>
            <person name="Yamashiro T."/>
            <person name="Shiraishi A."/>
            <person name="Nakayama K."/>
            <person name="Satake H."/>
        </authorList>
    </citation>
    <scope>NUCLEOTIDE SEQUENCE</scope>
</reference>
<keyword evidence="2" id="KW-1185">Reference proteome</keyword>
<reference evidence="1" key="2">
    <citation type="submission" date="2022-01" db="EMBL/GenBank/DDBJ databases">
        <authorList>
            <person name="Yamashiro T."/>
            <person name="Shiraishi A."/>
            <person name="Satake H."/>
            <person name="Nakayama K."/>
        </authorList>
    </citation>
    <scope>NUCLEOTIDE SEQUENCE</scope>
</reference>
<comment type="caution">
    <text evidence="1">The sequence shown here is derived from an EMBL/GenBank/DDBJ whole genome shotgun (WGS) entry which is preliminary data.</text>
</comment>
<name>A0ABQ5HFM1_9ASTR</name>
<dbReference type="Proteomes" id="UP001151760">
    <property type="component" value="Unassembled WGS sequence"/>
</dbReference>
<dbReference type="EMBL" id="BQNB010019566">
    <property type="protein sequence ID" value="GJT86649.1"/>
    <property type="molecule type" value="Genomic_DNA"/>
</dbReference>
<sequence>MFSLTHELSYYRIRDVTSARFHYSIMEGLINCLWNIGNPISEAFKVLCIMQSITDEYSPYIFKFIETCEDPMLTELYEVMCKAEDDLRINPLDKTNKYKVIDEENDEQVTGRTEGLFYEPLTKKRTVFPKYFNALLETSWYGERIKQQRVVSLHKWESERIMCNQTTAFTTGLHRNAEGHTSAHQRGQYKQK</sequence>
<evidence type="ECO:0000313" key="1">
    <source>
        <dbReference type="EMBL" id="GJT86649.1"/>
    </source>
</evidence>